<evidence type="ECO:0000259" key="2">
    <source>
        <dbReference type="Pfam" id="PF03936"/>
    </source>
</evidence>
<dbReference type="OrthoDB" id="995636at2759"/>
<comment type="caution">
    <text evidence="3">The sequence shown here is derived from an EMBL/GenBank/DDBJ whole genome shotgun (WGS) entry which is preliminary data.</text>
</comment>
<proteinExistence type="predicted"/>
<feature type="domain" description="Terpene synthase metal-binding" evidence="2">
    <location>
        <begin position="1"/>
        <end position="97"/>
    </location>
</feature>
<dbReference type="EMBL" id="JAHUZN010000011">
    <property type="protein sequence ID" value="KAG8479370.1"/>
    <property type="molecule type" value="Genomic_DNA"/>
</dbReference>
<evidence type="ECO:0000256" key="1">
    <source>
        <dbReference type="ARBA" id="ARBA00022723"/>
    </source>
</evidence>
<dbReference type="GO" id="GO:0010333">
    <property type="term" value="F:terpene synthase activity"/>
    <property type="evidence" value="ECO:0007669"/>
    <property type="project" value="InterPro"/>
</dbReference>
<evidence type="ECO:0000313" key="3">
    <source>
        <dbReference type="EMBL" id="KAG8479370.1"/>
    </source>
</evidence>
<dbReference type="InterPro" id="IPR008949">
    <property type="entry name" value="Isoprenoid_synthase_dom_sf"/>
</dbReference>
<dbReference type="AlphaFoldDB" id="A0A8J5YI35"/>
<sequence length="188" mass="21651">MEEYMPITLVSCGYPLLTIASCVGMDDSITKETFIWAFNDPKICRASNTIYRLMSDIFEQERGHVSSAMQCYMKQHGVSMQEAYNEFYKQINNAWKDINEECLKPTAATPRSALNQILNFARVMDLFHKGEDAYTYVSDAAKTSINSLLIDSRIQSSNEVELTFEKYILKYQHLHVIYSFILESSAYL</sequence>
<name>A0A8J5YI35_9ROSI</name>
<keyword evidence="4" id="KW-1185">Reference proteome</keyword>
<dbReference type="Proteomes" id="UP000701853">
    <property type="component" value="Chromosome 11"/>
</dbReference>
<protein>
    <recommendedName>
        <fullName evidence="2">Terpene synthase metal-binding domain-containing protein</fullName>
    </recommendedName>
</protein>
<dbReference type="SUPFAM" id="SSF48576">
    <property type="entry name" value="Terpenoid synthases"/>
    <property type="match status" value="1"/>
</dbReference>
<dbReference type="Gene3D" id="1.10.600.10">
    <property type="entry name" value="Farnesyl Diphosphate Synthase"/>
    <property type="match status" value="1"/>
</dbReference>
<gene>
    <name evidence="3" type="ORF">CXB51_029138</name>
</gene>
<organism evidence="3 4">
    <name type="scientific">Gossypium anomalum</name>
    <dbReference type="NCBI Taxonomy" id="47600"/>
    <lineage>
        <taxon>Eukaryota</taxon>
        <taxon>Viridiplantae</taxon>
        <taxon>Streptophyta</taxon>
        <taxon>Embryophyta</taxon>
        <taxon>Tracheophyta</taxon>
        <taxon>Spermatophyta</taxon>
        <taxon>Magnoliopsida</taxon>
        <taxon>eudicotyledons</taxon>
        <taxon>Gunneridae</taxon>
        <taxon>Pentapetalae</taxon>
        <taxon>rosids</taxon>
        <taxon>malvids</taxon>
        <taxon>Malvales</taxon>
        <taxon>Malvaceae</taxon>
        <taxon>Malvoideae</taxon>
        <taxon>Gossypium</taxon>
    </lineage>
</organism>
<keyword evidence="1" id="KW-0479">Metal-binding</keyword>
<dbReference type="Pfam" id="PF03936">
    <property type="entry name" value="Terpene_synth_C"/>
    <property type="match status" value="1"/>
</dbReference>
<dbReference type="GO" id="GO:0016114">
    <property type="term" value="P:terpenoid biosynthetic process"/>
    <property type="evidence" value="ECO:0007669"/>
    <property type="project" value="InterPro"/>
</dbReference>
<accession>A0A8J5YI35</accession>
<reference evidence="3 4" key="1">
    <citation type="journal article" date="2021" name="bioRxiv">
        <title>The Gossypium anomalum genome as a resource for cotton improvement and evolutionary analysis of hybrid incompatibility.</title>
        <authorList>
            <person name="Grover C.E."/>
            <person name="Yuan D."/>
            <person name="Arick M.A."/>
            <person name="Miller E.R."/>
            <person name="Hu G."/>
            <person name="Peterson D.G."/>
            <person name="Wendel J.F."/>
            <person name="Udall J.A."/>
        </authorList>
    </citation>
    <scope>NUCLEOTIDE SEQUENCE [LARGE SCALE GENOMIC DNA]</scope>
    <source>
        <strain evidence="3">JFW-Udall</strain>
        <tissue evidence="3">Leaf</tissue>
    </source>
</reference>
<evidence type="ECO:0000313" key="4">
    <source>
        <dbReference type="Proteomes" id="UP000701853"/>
    </source>
</evidence>
<dbReference type="InterPro" id="IPR005630">
    <property type="entry name" value="Terpene_synthase_metal-bd"/>
</dbReference>
<dbReference type="PANTHER" id="PTHR31225">
    <property type="entry name" value="OS04G0344100 PROTEIN-RELATED"/>
    <property type="match status" value="1"/>
</dbReference>
<dbReference type="PANTHER" id="PTHR31225:SF248">
    <property type="entry name" value="(+)-DELTA-CADINENE SYNTHASE"/>
    <property type="match status" value="1"/>
</dbReference>
<dbReference type="GO" id="GO:0000287">
    <property type="term" value="F:magnesium ion binding"/>
    <property type="evidence" value="ECO:0007669"/>
    <property type="project" value="InterPro"/>
</dbReference>
<dbReference type="InterPro" id="IPR050148">
    <property type="entry name" value="Terpene_synthase-like"/>
</dbReference>